<feature type="transmembrane region" description="Helical" evidence="13">
    <location>
        <begin position="843"/>
        <end position="867"/>
    </location>
</feature>
<evidence type="ECO:0000256" key="5">
    <source>
        <dbReference type="ARBA" id="ARBA00022737"/>
    </source>
</evidence>
<dbReference type="Pfam" id="PF00005">
    <property type="entry name" value="ABC_tran"/>
    <property type="match status" value="2"/>
</dbReference>
<dbReference type="FunFam" id="3.40.50.300:FF:000293">
    <property type="entry name" value="ATP binding cassette subfamily C member 1"/>
    <property type="match status" value="1"/>
</dbReference>
<evidence type="ECO:0000256" key="2">
    <source>
        <dbReference type="ARBA" id="ARBA00009726"/>
    </source>
</evidence>
<evidence type="ECO:0000256" key="4">
    <source>
        <dbReference type="ARBA" id="ARBA00022692"/>
    </source>
</evidence>
<feature type="domain" description="ABC transporter" evidence="14">
    <location>
        <begin position="548"/>
        <end position="770"/>
    </location>
</feature>
<accession>H9G7V8</accession>
<dbReference type="GO" id="GO:0016020">
    <property type="term" value="C:membrane"/>
    <property type="evidence" value="ECO:0007669"/>
    <property type="project" value="InterPro"/>
</dbReference>
<dbReference type="STRING" id="28377.ENSACAP00000003575"/>
<evidence type="ECO:0000256" key="13">
    <source>
        <dbReference type="SAM" id="Phobius"/>
    </source>
</evidence>
<comment type="subcellular location">
    <subcellularLocation>
        <location evidence="1">Endomembrane system</location>
        <topology evidence="1">Multi-pass membrane protein</topology>
    </subcellularLocation>
</comment>
<evidence type="ECO:0000256" key="9">
    <source>
        <dbReference type="ARBA" id="ARBA00022989"/>
    </source>
</evidence>
<proteinExistence type="inferred from homology"/>
<feature type="transmembrane region" description="Helical" evidence="13">
    <location>
        <begin position="235"/>
        <end position="261"/>
    </location>
</feature>
<dbReference type="Proteomes" id="UP000001646">
    <property type="component" value="Unplaced"/>
</dbReference>
<keyword evidence="6" id="KW-0547">Nucleotide-binding</keyword>
<keyword evidence="4 13" id="KW-0812">Transmembrane</keyword>
<sequence>PRLTTCFQSTVLVWIPCLCLWASFPFYYLYLQKNARGYIRMSAVFKAKMASGFLQEGASRRRPGLGWAELRILVLFLTQTERQKGVQSSGLLLLYWLLSFLSATGFRSAPFHHATSYIYFTLVSLELGLCCLVDQPPFFSKNPCPESRASFLSRITFWWFAGTIWKGYWKPLQREDLWSLAKENSSEEIVAKFKDAWEKHCASAEEEKRKSQTARETALLLQPENSKSKLLLKSFWSVFGTYFILGTLCLVAGDVFLFLIPKTLSVFLDFISAPEAPSWKGYFYAAAMFLLACLQTLFEQQYMYMCLVLGVRLKTAITGLVYRKLLVMSNAAKKEATVGEIVNLVSVDVQKLMDLIIYFNGTWLAPIRIVICFVFLWQLLGPSALMAVVVFLFLLPLNFVIAKKRTQFQEAQMAHKDSRAKLTSAILSDIKTLKLHGWEEAFVGRVMGVRTRELQALRRSQFLFSASLVSFQSSTFLISFIMFAVYTLADERNIFSAQKAFVSLALVNILNTAHSFLPFSINSVVQVSYRLTSPRLGCTTVTGDCITIRNGTFTWSRESPPCLKRINLSIARGSLCAVIGQVGSGKSSLLSALLGELQKTEGSLALKGTVAFVPQESWIQNASVEENITFGQKLDRNWFDRVVDACALQPDLDSFPHGSQAEIGEKGVNLSGGQKQRVSLARAVYTKAEVYLLDDPLSAVDAQVGQHIFKHVLGPTGLLKNKTRLLVTNAVHLLPRMDRIIVVMNGEISETGSWQELVARNGAFADFLRSHGTEGGKDQDLQGTAKTSIYLSYLRVAGSLAWAYIVLLFTCQQVASFCRGYWLSLWANDPVVNGTQPHTELRVGVFFFLGFAQALGKFASMATVFLAGTVASHRLFRQLLWDVVRSPMGFFEQTPSGHLLNRFSKDMDAVDSIIPDKLKSLLGFFFVLLEIYIVIIVATPIVVVAIVPLTVLYAVSQNFFIATSCQLKRLEAASRSPIYSNISETFEGSNSIRAYKAQQRFVLQNDFNVDENQRASYPAVVADRWLATNIEFLGNGIVLFAALLAVKSKPYLSPGLVGFSISYALQITGILNWMVRALAEIDNNIVSVERVRDYSGTPKEAPWTSDNKFFHENWPTEGQIAFRGYSLRYRPGLELALKNVNIQIKGKEKVGIAGRTGAGKSSLAMGLLRLVEAAEGEILIDGIDVAQIGLHDLRSKITVIPQDPVLFSGPLRMNFDPLDEHTDEDIWAALELMLLKNFVSDLPGQLAYECSERGGNLSVGQRQLICLTRALLRRGNVVFLDEATAAVDMETDLQIQSAIRSQFRDCTVLTIAHRVSTLMDCDRIIVMESGQVSECDTPQNLIARKGMFYTMAKESGLA</sequence>
<dbReference type="InterPro" id="IPR011527">
    <property type="entry name" value="ABC1_TM_dom"/>
</dbReference>
<feature type="transmembrane region" description="Helical" evidence="13">
    <location>
        <begin position="801"/>
        <end position="823"/>
    </location>
</feature>
<evidence type="ECO:0000259" key="15">
    <source>
        <dbReference type="PROSITE" id="PS50929"/>
    </source>
</evidence>
<evidence type="ECO:0000313" key="16">
    <source>
        <dbReference type="Ensembl" id="ENSACAP00000003575.3"/>
    </source>
</evidence>
<dbReference type="PROSITE" id="PS50929">
    <property type="entry name" value="ABC_TM1F"/>
    <property type="match status" value="2"/>
</dbReference>
<organism evidence="16 17">
    <name type="scientific">Anolis carolinensis</name>
    <name type="common">Green anole</name>
    <name type="synonym">American chameleon</name>
    <dbReference type="NCBI Taxonomy" id="28377"/>
    <lineage>
        <taxon>Eukaryota</taxon>
        <taxon>Metazoa</taxon>
        <taxon>Chordata</taxon>
        <taxon>Craniata</taxon>
        <taxon>Vertebrata</taxon>
        <taxon>Euteleostomi</taxon>
        <taxon>Lepidosauria</taxon>
        <taxon>Squamata</taxon>
        <taxon>Bifurcata</taxon>
        <taxon>Unidentata</taxon>
        <taxon>Episquamata</taxon>
        <taxon>Toxicofera</taxon>
        <taxon>Iguania</taxon>
        <taxon>Dactyloidae</taxon>
        <taxon>Anolis</taxon>
    </lineage>
</organism>
<evidence type="ECO:0000256" key="11">
    <source>
        <dbReference type="ARBA" id="ARBA00024220"/>
    </source>
</evidence>
<feature type="transmembrane region" description="Helical" evidence="13">
    <location>
        <begin position="12"/>
        <end position="31"/>
    </location>
</feature>
<feature type="domain" description="ABC transporter" evidence="14">
    <location>
        <begin position="1122"/>
        <end position="1354"/>
    </location>
</feature>
<name>H9G7V8_ANOCA</name>
<dbReference type="SMART" id="SM00382">
    <property type="entry name" value="AAA"/>
    <property type="match status" value="2"/>
</dbReference>
<dbReference type="GO" id="GO:0016887">
    <property type="term" value="F:ATP hydrolysis activity"/>
    <property type="evidence" value="ECO:0007669"/>
    <property type="project" value="InterPro"/>
</dbReference>
<dbReference type="Gene3D" id="3.40.50.300">
    <property type="entry name" value="P-loop containing nucleotide triphosphate hydrolases"/>
    <property type="match status" value="2"/>
</dbReference>
<evidence type="ECO:0000256" key="6">
    <source>
        <dbReference type="ARBA" id="ARBA00022741"/>
    </source>
</evidence>
<dbReference type="eggNOG" id="KOG0054">
    <property type="taxonomic scope" value="Eukaryota"/>
</dbReference>
<dbReference type="FunFam" id="1.20.1560.10:FF:000032">
    <property type="entry name" value="ATP-binding cassette sub-family C member 6"/>
    <property type="match status" value="1"/>
</dbReference>
<dbReference type="InterPro" id="IPR003593">
    <property type="entry name" value="AAA+_ATPase"/>
</dbReference>
<dbReference type="InterPro" id="IPR003439">
    <property type="entry name" value="ABC_transporter-like_ATP-bd"/>
</dbReference>
<evidence type="ECO:0000256" key="10">
    <source>
        <dbReference type="ARBA" id="ARBA00023136"/>
    </source>
</evidence>
<dbReference type="InterPro" id="IPR027417">
    <property type="entry name" value="P-loop_NTPase"/>
</dbReference>
<reference evidence="16" key="1">
    <citation type="submission" date="2009-12" db="EMBL/GenBank/DDBJ databases">
        <title>The Genome Sequence of Anolis carolinensis (Green Anole Lizard).</title>
        <authorList>
            <consortium name="The Genome Sequencing Platform"/>
            <person name="Di Palma F."/>
            <person name="Alfoldi J."/>
            <person name="Heiman D."/>
            <person name="Young S."/>
            <person name="Grabherr M."/>
            <person name="Johnson J."/>
            <person name="Lander E.S."/>
            <person name="Lindblad-Toh K."/>
        </authorList>
    </citation>
    <scope>NUCLEOTIDE SEQUENCE [LARGE SCALE GENOMIC DNA]</scope>
    <source>
        <strain evidence="16">JBL SC #1</strain>
    </source>
</reference>
<evidence type="ECO:0000256" key="3">
    <source>
        <dbReference type="ARBA" id="ARBA00022448"/>
    </source>
</evidence>
<dbReference type="GO" id="GO:0012505">
    <property type="term" value="C:endomembrane system"/>
    <property type="evidence" value="ECO:0007669"/>
    <property type="project" value="UniProtKB-SubCell"/>
</dbReference>
<dbReference type="Ensembl" id="ENSACAT00000003663.4">
    <property type="protein sequence ID" value="ENSACAP00000003575.3"/>
    <property type="gene ID" value="ENSACAG00000003478.4"/>
</dbReference>
<dbReference type="Bgee" id="ENSACAG00000003478">
    <property type="expression patterns" value="Expressed in kidney and 2 other cell types or tissues"/>
</dbReference>
<feature type="transmembrane region" description="Helical" evidence="13">
    <location>
        <begin position="1056"/>
        <end position="1075"/>
    </location>
</feature>
<dbReference type="SUPFAM" id="SSF90123">
    <property type="entry name" value="ABC transporter transmembrane region"/>
    <property type="match status" value="2"/>
</dbReference>
<feature type="transmembrane region" description="Helical" evidence="13">
    <location>
        <begin position="281"/>
        <end position="298"/>
    </location>
</feature>
<evidence type="ECO:0000256" key="7">
    <source>
        <dbReference type="ARBA" id="ARBA00022840"/>
    </source>
</evidence>
<dbReference type="GO" id="GO:0005524">
    <property type="term" value="F:ATP binding"/>
    <property type="evidence" value="ECO:0007669"/>
    <property type="project" value="UniProtKB-KW"/>
</dbReference>
<dbReference type="CDD" id="cd18603">
    <property type="entry name" value="ABC_6TM_MRP1_2_3_6_D2_like"/>
    <property type="match status" value="1"/>
</dbReference>
<comment type="catalytic activity">
    <reaction evidence="12">
        <text>leukotriene C4(in) + ATP + H2O = leukotriene C4(out) + ADP + phosphate + H(+)</text>
        <dbReference type="Rhea" id="RHEA:38963"/>
        <dbReference type="ChEBI" id="CHEBI:15377"/>
        <dbReference type="ChEBI" id="CHEBI:15378"/>
        <dbReference type="ChEBI" id="CHEBI:30616"/>
        <dbReference type="ChEBI" id="CHEBI:43474"/>
        <dbReference type="ChEBI" id="CHEBI:57973"/>
        <dbReference type="ChEBI" id="CHEBI:456216"/>
    </reaction>
    <physiologicalReaction direction="left-to-right" evidence="12">
        <dbReference type="Rhea" id="RHEA:38964"/>
    </physiologicalReaction>
</comment>
<feature type="transmembrane region" description="Helical" evidence="13">
    <location>
        <begin position="462"/>
        <end position="489"/>
    </location>
</feature>
<evidence type="ECO:0000256" key="12">
    <source>
        <dbReference type="ARBA" id="ARBA00047523"/>
    </source>
</evidence>
<keyword evidence="3" id="KW-0813">Transport</keyword>
<dbReference type="FunFam" id="1.20.1560.10:FF:000001">
    <property type="entry name" value="ATP-binding cassette subfamily C member 1"/>
    <property type="match status" value="1"/>
</dbReference>
<dbReference type="PANTHER" id="PTHR24223:SF339">
    <property type="entry name" value="ATP-BINDING CASSETTE SUB-FAMILY C MEMBER 6"/>
    <property type="match status" value="1"/>
</dbReference>
<dbReference type="InterPro" id="IPR050173">
    <property type="entry name" value="ABC_transporter_C-like"/>
</dbReference>
<dbReference type="EC" id="7.6.2.3" evidence="11"/>
<dbReference type="PANTHER" id="PTHR24223">
    <property type="entry name" value="ATP-BINDING CASSETTE SUB-FAMILY C"/>
    <property type="match status" value="1"/>
</dbReference>
<dbReference type="HOGENOM" id="CLU_000604_27_3_1"/>
<keyword evidence="17" id="KW-1185">Reference proteome</keyword>
<dbReference type="CDD" id="cd03250">
    <property type="entry name" value="ABCC_MRP_domain1"/>
    <property type="match status" value="1"/>
</dbReference>
<evidence type="ECO:0000256" key="8">
    <source>
        <dbReference type="ARBA" id="ARBA00022967"/>
    </source>
</evidence>
<dbReference type="CDD" id="cd18595">
    <property type="entry name" value="ABC_6TM_MRP1_2_3_6_D1_like"/>
    <property type="match status" value="1"/>
</dbReference>
<dbReference type="Pfam" id="PF00664">
    <property type="entry name" value="ABC_membrane"/>
    <property type="match status" value="2"/>
</dbReference>
<protein>
    <recommendedName>
        <fullName evidence="11">ABC-type glutathione-S-conjugate transporter</fullName>
        <ecNumber evidence="11">7.6.2.3</ecNumber>
    </recommendedName>
</protein>
<dbReference type="InterPro" id="IPR017871">
    <property type="entry name" value="ABC_transporter-like_CS"/>
</dbReference>
<evidence type="ECO:0000313" key="17">
    <source>
        <dbReference type="Proteomes" id="UP000001646"/>
    </source>
</evidence>
<keyword evidence="7" id="KW-0067">ATP-binding</keyword>
<dbReference type="SUPFAM" id="SSF52540">
    <property type="entry name" value="P-loop containing nucleoside triphosphate hydrolases"/>
    <property type="match status" value="2"/>
</dbReference>
<dbReference type="CDD" id="cd03244">
    <property type="entry name" value="ABCC_MRP_domain2"/>
    <property type="match status" value="1"/>
</dbReference>
<feature type="transmembrane region" description="Helical" evidence="13">
    <location>
        <begin position="921"/>
        <end position="954"/>
    </location>
</feature>
<evidence type="ECO:0000259" key="14">
    <source>
        <dbReference type="PROSITE" id="PS50893"/>
    </source>
</evidence>
<dbReference type="PROSITE" id="PS50893">
    <property type="entry name" value="ABC_TRANSPORTER_2"/>
    <property type="match status" value="2"/>
</dbReference>
<keyword evidence="10 13" id="KW-0472">Membrane</keyword>
<dbReference type="PROSITE" id="PS00211">
    <property type="entry name" value="ABC_TRANSPORTER_1"/>
    <property type="match status" value="1"/>
</dbReference>
<evidence type="ECO:0000256" key="1">
    <source>
        <dbReference type="ARBA" id="ARBA00004127"/>
    </source>
</evidence>
<feature type="domain" description="ABC transmembrane type-1" evidence="15">
    <location>
        <begin position="244"/>
        <end position="526"/>
    </location>
</feature>
<dbReference type="InterPro" id="IPR036640">
    <property type="entry name" value="ABC1_TM_sf"/>
</dbReference>
<reference evidence="16" key="3">
    <citation type="submission" date="2025-09" db="UniProtKB">
        <authorList>
            <consortium name="Ensembl"/>
        </authorList>
    </citation>
    <scope>IDENTIFICATION</scope>
</reference>
<dbReference type="Gene3D" id="1.20.1560.10">
    <property type="entry name" value="ABC transporter type 1, transmembrane domain"/>
    <property type="match status" value="2"/>
</dbReference>
<dbReference type="FunFam" id="3.40.50.300:FF:000074">
    <property type="entry name" value="Multidrug resistance-associated protein 5 isoform 1"/>
    <property type="match status" value="1"/>
</dbReference>
<comment type="similarity">
    <text evidence="2">Belongs to the ABC transporter superfamily. ABCC family. Conjugate transporter (TC 3.A.1.208) subfamily.</text>
</comment>
<dbReference type="GeneTree" id="ENSGT00940000157145"/>
<feature type="transmembrane region" description="Helical" evidence="13">
    <location>
        <begin position="355"/>
        <end position="377"/>
    </location>
</feature>
<feature type="transmembrane region" description="Helical" evidence="13">
    <location>
        <begin position="383"/>
        <end position="402"/>
    </location>
</feature>
<reference evidence="16" key="2">
    <citation type="submission" date="2025-08" db="UniProtKB">
        <authorList>
            <consortium name="Ensembl"/>
        </authorList>
    </citation>
    <scope>IDENTIFICATION</scope>
</reference>
<dbReference type="GO" id="GO:0015431">
    <property type="term" value="F:ABC-type glutathione S-conjugate transporter activity"/>
    <property type="evidence" value="ECO:0007669"/>
    <property type="project" value="UniProtKB-EC"/>
</dbReference>
<keyword evidence="8" id="KW-1278">Translocase</keyword>
<feature type="domain" description="ABC transmembrane type-1" evidence="15">
    <location>
        <begin position="805"/>
        <end position="1083"/>
    </location>
</feature>
<feature type="transmembrane region" description="Helical" evidence="13">
    <location>
        <begin position="1025"/>
        <end position="1044"/>
    </location>
</feature>
<keyword evidence="9 13" id="KW-1133">Transmembrane helix</keyword>
<keyword evidence="5" id="KW-0677">Repeat</keyword>